<feature type="compositionally biased region" description="Acidic residues" evidence="1">
    <location>
        <begin position="19"/>
        <end position="28"/>
    </location>
</feature>
<protein>
    <submittedName>
        <fullName evidence="2">Uncharacterized protein</fullName>
    </submittedName>
</protein>
<evidence type="ECO:0000313" key="3">
    <source>
        <dbReference type="Proteomes" id="UP000546031"/>
    </source>
</evidence>
<dbReference type="AlphaFoldDB" id="A0A850HHV3"/>
<sequence>MTRLILIAPLAFVAACSSEPEESAGGEDLEAKGEILGGTISDDMLPLESVTSQSPPLAGEEERLQRLSSEQDRTPAGSIEAEPEAIEPESGES</sequence>
<dbReference type="EMBL" id="JABWTA010000001">
    <property type="protein sequence ID" value="NVE94862.1"/>
    <property type="molecule type" value="Genomic_DNA"/>
</dbReference>
<proteinExistence type="predicted"/>
<feature type="region of interest" description="Disordered" evidence="1">
    <location>
        <begin position="19"/>
        <end position="93"/>
    </location>
</feature>
<evidence type="ECO:0000313" key="2">
    <source>
        <dbReference type="EMBL" id="NVE94862.1"/>
    </source>
</evidence>
<comment type="caution">
    <text evidence="2">The sequence shown here is derived from an EMBL/GenBank/DDBJ whole genome shotgun (WGS) entry which is preliminary data.</text>
</comment>
<feature type="compositionally biased region" description="Basic and acidic residues" evidence="1">
    <location>
        <begin position="60"/>
        <end position="73"/>
    </location>
</feature>
<reference evidence="2 3" key="1">
    <citation type="submission" date="2020-06" db="EMBL/GenBank/DDBJ databases">
        <title>Altererythrobacter lutimaris sp. nov., a marine bacterium isolated from a tidal flat.</title>
        <authorList>
            <person name="Kim D."/>
            <person name="Yoo Y."/>
            <person name="Kim J.-J."/>
        </authorList>
    </citation>
    <scope>NUCLEOTIDE SEQUENCE [LARGE SCALE GENOMIC DNA]</scope>
    <source>
        <strain evidence="2 3">JGD-16</strain>
    </source>
</reference>
<dbReference type="RefSeq" id="WP_176273094.1">
    <property type="nucleotide sequence ID" value="NZ_JABWTA010000001.1"/>
</dbReference>
<dbReference type="PROSITE" id="PS51257">
    <property type="entry name" value="PROKAR_LIPOPROTEIN"/>
    <property type="match status" value="1"/>
</dbReference>
<accession>A0A850HHV3</accession>
<name>A0A850HHV3_9SPHN</name>
<evidence type="ECO:0000256" key="1">
    <source>
        <dbReference type="SAM" id="MobiDB-lite"/>
    </source>
</evidence>
<organism evidence="2 3">
    <name type="scientific">Altererythrobacter lutimaris</name>
    <dbReference type="NCBI Taxonomy" id="2743979"/>
    <lineage>
        <taxon>Bacteria</taxon>
        <taxon>Pseudomonadati</taxon>
        <taxon>Pseudomonadota</taxon>
        <taxon>Alphaproteobacteria</taxon>
        <taxon>Sphingomonadales</taxon>
        <taxon>Erythrobacteraceae</taxon>
        <taxon>Altererythrobacter</taxon>
    </lineage>
</organism>
<gene>
    <name evidence="2" type="ORF">HUO12_08110</name>
</gene>
<feature type="compositionally biased region" description="Acidic residues" evidence="1">
    <location>
        <begin position="81"/>
        <end position="93"/>
    </location>
</feature>
<keyword evidence="3" id="KW-1185">Reference proteome</keyword>
<dbReference type="Proteomes" id="UP000546031">
    <property type="component" value="Unassembled WGS sequence"/>
</dbReference>